<proteinExistence type="predicted"/>
<dbReference type="Gene3D" id="3.40.50.20">
    <property type="match status" value="1"/>
</dbReference>
<dbReference type="Pfam" id="PF14397">
    <property type="entry name" value="ATPgrasp_ST"/>
    <property type="match status" value="1"/>
</dbReference>
<dbReference type="InterPro" id="IPR039523">
    <property type="entry name" value="RimK-rel_E_lig_ATP-grasp"/>
</dbReference>
<name>A0A5P3ASQ3_PHOVU</name>
<reference evidence="2 3" key="1">
    <citation type="submission" date="2019-09" db="EMBL/GenBank/DDBJ databases">
        <title>Commensal-derived Metabolites Govern Vibrio cholerae Pathogenesis in Host.</title>
        <authorList>
            <person name="Yoon S.S."/>
            <person name="Yoon M.Y."/>
        </authorList>
    </citation>
    <scope>NUCLEOTIDE SEQUENCE [LARGE SCALE GENOMIC DNA]</scope>
    <source>
        <strain evidence="2 3">VIC01</strain>
    </source>
</reference>
<feature type="domain" description="Alpha-L-glutamate ligase-related protein ATP-grasp" evidence="1">
    <location>
        <begin position="120"/>
        <end position="367"/>
    </location>
</feature>
<evidence type="ECO:0000313" key="3">
    <source>
        <dbReference type="Proteomes" id="UP000326091"/>
    </source>
</evidence>
<dbReference type="SUPFAM" id="SSF56059">
    <property type="entry name" value="Glutathione synthetase ATP-binding domain-like"/>
    <property type="match status" value="1"/>
</dbReference>
<accession>A0A5P3ASQ3</accession>
<dbReference type="AlphaFoldDB" id="A0A5P3ASQ3"/>
<organism evidence="2 3">
    <name type="scientific">Phocaeicola vulgatus</name>
    <name type="common">Bacteroides vulgatus</name>
    <dbReference type="NCBI Taxonomy" id="821"/>
    <lineage>
        <taxon>Bacteria</taxon>
        <taxon>Pseudomonadati</taxon>
        <taxon>Bacteroidota</taxon>
        <taxon>Bacteroidia</taxon>
        <taxon>Bacteroidales</taxon>
        <taxon>Bacteroidaceae</taxon>
        <taxon>Phocaeicola</taxon>
    </lineage>
</organism>
<dbReference type="Gene3D" id="3.30.1490.20">
    <property type="entry name" value="ATP-grasp fold, A domain"/>
    <property type="match status" value="1"/>
</dbReference>
<evidence type="ECO:0000313" key="2">
    <source>
        <dbReference type="EMBL" id="QEW36671.1"/>
    </source>
</evidence>
<sequence>MKRMDKYFGMSPRIARWKLNNGFENLLGKWADKSEWGKRLYVFYYQLFDAKYYVGGRPFINKQLDTFKADWKGLRRKDVARDMIYCLHRFGINFQDYWIYGFVNKSHYCRTSFVPDKLRYHYCDILNAPGILPLMTDKYACYQKYKEFFKREVLGCYQLDDQDTFLAFADRHERFIFKPLTEHSGHGIRIISVKDEDMELLFTELISKGPFIVEELIVQGKETALMHPASVNSFRVATFVVDEEVHIFGITWRIGVGNAVMDNAGAGGICASVNPVHGFVQTDAMNYRGEHYSIHPNSKVRIIGYQLPEWGEALSLIKAMATKVKGTTLIAWDIAYSDKGWLMVEANENGDWSIIQSNKQEGKKAELHSYMDRYFKNDK</sequence>
<gene>
    <name evidence="2" type="ORF">VIC01_02232</name>
</gene>
<dbReference type="InterPro" id="IPR013815">
    <property type="entry name" value="ATP_grasp_subdomain_1"/>
</dbReference>
<protein>
    <recommendedName>
        <fullName evidence="1">Alpha-L-glutamate ligase-related protein ATP-grasp domain-containing protein</fullName>
    </recommendedName>
</protein>
<dbReference type="Proteomes" id="UP000326091">
    <property type="component" value="Chromosome"/>
</dbReference>
<dbReference type="RefSeq" id="WP_151061747.1">
    <property type="nucleotide sequence ID" value="NZ_CP043529.1"/>
</dbReference>
<dbReference type="EMBL" id="CP043529">
    <property type="protein sequence ID" value="QEW36671.1"/>
    <property type="molecule type" value="Genomic_DNA"/>
</dbReference>
<evidence type="ECO:0000259" key="1">
    <source>
        <dbReference type="Pfam" id="PF14397"/>
    </source>
</evidence>
<dbReference type="Gene3D" id="3.30.470.20">
    <property type="entry name" value="ATP-grasp fold, B domain"/>
    <property type="match status" value="1"/>
</dbReference>
<dbReference type="GO" id="GO:0005524">
    <property type="term" value="F:ATP binding"/>
    <property type="evidence" value="ECO:0007669"/>
    <property type="project" value="InterPro"/>
</dbReference>